<evidence type="ECO:0000313" key="3">
    <source>
        <dbReference type="Proteomes" id="UP001443914"/>
    </source>
</evidence>
<accession>A0AAW1K3J4</accession>
<reference evidence="2" key="1">
    <citation type="submission" date="2024-03" db="EMBL/GenBank/DDBJ databases">
        <title>WGS assembly of Saponaria officinalis var. Norfolk2.</title>
        <authorList>
            <person name="Jenkins J."/>
            <person name="Shu S."/>
            <person name="Grimwood J."/>
            <person name="Barry K."/>
            <person name="Goodstein D."/>
            <person name="Schmutz J."/>
            <person name="Leebens-Mack J."/>
            <person name="Osbourn A."/>
        </authorList>
    </citation>
    <scope>NUCLEOTIDE SEQUENCE [LARGE SCALE GENOMIC DNA]</scope>
    <source>
        <strain evidence="2">JIC</strain>
    </source>
</reference>
<evidence type="ECO:0000313" key="2">
    <source>
        <dbReference type="EMBL" id="KAK9713154.1"/>
    </source>
</evidence>
<dbReference type="AlphaFoldDB" id="A0AAW1K3J4"/>
<keyword evidence="3" id="KW-1185">Reference proteome</keyword>
<proteinExistence type="predicted"/>
<evidence type="ECO:0000256" key="1">
    <source>
        <dbReference type="SAM" id="MobiDB-lite"/>
    </source>
</evidence>
<dbReference type="Proteomes" id="UP001443914">
    <property type="component" value="Unassembled WGS sequence"/>
</dbReference>
<organism evidence="2 3">
    <name type="scientific">Saponaria officinalis</name>
    <name type="common">Common soapwort</name>
    <name type="synonym">Lychnis saponaria</name>
    <dbReference type="NCBI Taxonomy" id="3572"/>
    <lineage>
        <taxon>Eukaryota</taxon>
        <taxon>Viridiplantae</taxon>
        <taxon>Streptophyta</taxon>
        <taxon>Embryophyta</taxon>
        <taxon>Tracheophyta</taxon>
        <taxon>Spermatophyta</taxon>
        <taxon>Magnoliopsida</taxon>
        <taxon>eudicotyledons</taxon>
        <taxon>Gunneridae</taxon>
        <taxon>Pentapetalae</taxon>
        <taxon>Caryophyllales</taxon>
        <taxon>Caryophyllaceae</taxon>
        <taxon>Caryophylleae</taxon>
        <taxon>Saponaria</taxon>
    </lineage>
</organism>
<feature type="region of interest" description="Disordered" evidence="1">
    <location>
        <begin position="1"/>
        <end position="60"/>
    </location>
</feature>
<comment type="caution">
    <text evidence="2">The sequence shown here is derived from an EMBL/GenBank/DDBJ whole genome shotgun (WGS) entry which is preliminary data.</text>
</comment>
<gene>
    <name evidence="2" type="ORF">RND81_06G007300</name>
</gene>
<feature type="compositionally biased region" description="Basic and acidic residues" evidence="1">
    <location>
        <begin position="43"/>
        <end position="60"/>
    </location>
</feature>
<protein>
    <submittedName>
        <fullName evidence="2">Uncharacterized protein</fullName>
    </submittedName>
</protein>
<sequence>MDGENNYHIQEEDDDYDTGDSSYDDELEEDEGDEEDIADEMEINSRQETRTSQNEEDRRLDDYEILADKAALLQEDIVEECTNVSEQGNKGRCSKKGRCATKGLKVSEPKYLEFDDLDRPRGKWRLKYGQNLGFCMRKFNINWNWKDVIEGKRKLMWEETMVNFLLYVHQPLYSYIIYMSVSSRVFRSP</sequence>
<feature type="compositionally biased region" description="Acidic residues" evidence="1">
    <location>
        <begin position="11"/>
        <end position="42"/>
    </location>
</feature>
<dbReference type="EMBL" id="JBDFQZ010000006">
    <property type="protein sequence ID" value="KAK9713154.1"/>
    <property type="molecule type" value="Genomic_DNA"/>
</dbReference>
<name>A0AAW1K3J4_SAPOF</name>